<dbReference type="Gene3D" id="2.40.50.140">
    <property type="entry name" value="Nucleic acid-binding proteins"/>
    <property type="match status" value="1"/>
</dbReference>
<dbReference type="GO" id="GO:0005524">
    <property type="term" value="F:ATP binding"/>
    <property type="evidence" value="ECO:0007669"/>
    <property type="project" value="InterPro"/>
</dbReference>
<comment type="similarity">
    <text evidence="6">Belongs to the RuvA family.</text>
</comment>
<evidence type="ECO:0000256" key="1">
    <source>
        <dbReference type="ARBA" id="ARBA00022490"/>
    </source>
</evidence>
<dbReference type="InterPro" id="IPR010994">
    <property type="entry name" value="RuvA_2-like"/>
</dbReference>
<evidence type="ECO:0000313" key="10">
    <source>
        <dbReference type="Proteomes" id="UP000295023"/>
    </source>
</evidence>
<feature type="domain" description="Holliday junction DNA helicase RuvA C-terminal" evidence="8">
    <location>
        <begin position="156"/>
        <end position="202"/>
    </location>
</feature>
<evidence type="ECO:0000259" key="8">
    <source>
        <dbReference type="Pfam" id="PF07499"/>
    </source>
</evidence>
<dbReference type="GO" id="GO:0048476">
    <property type="term" value="C:Holliday junction resolvase complex"/>
    <property type="evidence" value="ECO:0007669"/>
    <property type="project" value="UniProtKB-UniRule"/>
</dbReference>
<evidence type="ECO:0000313" key="9">
    <source>
        <dbReference type="EMBL" id="TCZ63686.1"/>
    </source>
</evidence>
<dbReference type="CDD" id="cd14332">
    <property type="entry name" value="UBA_RuvA_C"/>
    <property type="match status" value="1"/>
</dbReference>
<dbReference type="NCBIfam" id="TIGR00084">
    <property type="entry name" value="ruvA"/>
    <property type="match status" value="1"/>
</dbReference>
<evidence type="ECO:0000256" key="3">
    <source>
        <dbReference type="ARBA" id="ARBA00023125"/>
    </source>
</evidence>
<dbReference type="GO" id="GO:0009378">
    <property type="term" value="F:four-way junction helicase activity"/>
    <property type="evidence" value="ECO:0007669"/>
    <property type="project" value="InterPro"/>
</dbReference>
<dbReference type="OrthoDB" id="5293449at2"/>
<dbReference type="Pfam" id="PF01330">
    <property type="entry name" value="RuvA_N"/>
    <property type="match status" value="1"/>
</dbReference>
<feature type="domain" description="DNA helicase Holliday junction RuvA type" evidence="7">
    <location>
        <begin position="1"/>
        <end position="62"/>
    </location>
</feature>
<proteinExistence type="inferred from homology"/>
<dbReference type="InterPro" id="IPR036267">
    <property type="entry name" value="RuvA_C_sf"/>
</dbReference>
<dbReference type="SUPFAM" id="SSF50249">
    <property type="entry name" value="Nucleic acid-binding proteins"/>
    <property type="match status" value="1"/>
</dbReference>
<evidence type="ECO:0000256" key="6">
    <source>
        <dbReference type="HAMAP-Rule" id="MF_00031"/>
    </source>
</evidence>
<feature type="region of interest" description="Domain I" evidence="6">
    <location>
        <begin position="1"/>
        <end position="64"/>
    </location>
</feature>
<comment type="caution">
    <text evidence="6">Lacks conserved residue(s) required for the propagation of feature annotation.</text>
</comment>
<evidence type="ECO:0000256" key="2">
    <source>
        <dbReference type="ARBA" id="ARBA00022763"/>
    </source>
</evidence>
<dbReference type="GO" id="GO:0006310">
    <property type="term" value="P:DNA recombination"/>
    <property type="evidence" value="ECO:0007669"/>
    <property type="project" value="UniProtKB-UniRule"/>
</dbReference>
<keyword evidence="10" id="KW-1185">Reference proteome</keyword>
<keyword evidence="2 6" id="KW-0227">DNA damage</keyword>
<protein>
    <recommendedName>
        <fullName evidence="6">Holliday junction branch migration complex subunit RuvA</fullName>
    </recommendedName>
</protein>
<name>A0A4R4DSS5_9PROT</name>
<feature type="region of interest" description="Domain III" evidence="6">
    <location>
        <begin position="156"/>
        <end position="204"/>
    </location>
</feature>
<keyword evidence="1 6" id="KW-0963">Cytoplasm</keyword>
<dbReference type="Gene3D" id="1.10.8.10">
    <property type="entry name" value="DNA helicase RuvA subunit, C-terminal domain"/>
    <property type="match status" value="1"/>
</dbReference>
<evidence type="ECO:0000256" key="5">
    <source>
        <dbReference type="ARBA" id="ARBA00023204"/>
    </source>
</evidence>
<comment type="caution">
    <text evidence="9">The sequence shown here is derived from an EMBL/GenBank/DDBJ whole genome shotgun (WGS) entry which is preliminary data.</text>
</comment>
<accession>A0A4R4DSS5</accession>
<dbReference type="EMBL" id="SKBM01000007">
    <property type="protein sequence ID" value="TCZ63686.1"/>
    <property type="molecule type" value="Genomic_DNA"/>
</dbReference>
<dbReference type="InterPro" id="IPR012340">
    <property type="entry name" value="NA-bd_OB-fold"/>
</dbReference>
<comment type="function">
    <text evidence="6">The RuvA-RuvB-RuvC complex processes Holliday junction (HJ) DNA during genetic recombination and DNA repair, while the RuvA-RuvB complex plays an important role in the rescue of blocked DNA replication forks via replication fork reversal (RFR). RuvA specifically binds to HJ cruciform DNA, conferring on it an open structure. The RuvB hexamer acts as an ATP-dependent pump, pulling dsDNA into and through the RuvAB complex. HJ branch migration allows RuvC to scan DNA until it finds its consensus sequence, where it cleaves and resolves the cruciform DNA.</text>
</comment>
<comment type="subunit">
    <text evidence="6">Homotetramer. Forms an RuvA(8)-RuvB(12)-Holliday junction (HJ) complex. HJ DNA is sandwiched between 2 RuvA tetramers; dsDNA enters through RuvA and exits via RuvB. An RuvB hexamer assembles on each DNA strand where it exits the tetramer. Each RuvB hexamer is contacted by two RuvA subunits (via domain III) on 2 adjacent RuvB subunits; this complex drives branch migration. In the full resolvosome a probable DNA-RuvA(4)-RuvB(12)-RuvC(2) complex forms which resolves the HJ.</text>
</comment>
<comment type="subcellular location">
    <subcellularLocation>
        <location evidence="6">Cytoplasm</location>
    </subcellularLocation>
</comment>
<evidence type="ECO:0000256" key="4">
    <source>
        <dbReference type="ARBA" id="ARBA00023172"/>
    </source>
</evidence>
<keyword evidence="5 6" id="KW-0234">DNA repair</keyword>
<sequence length="204" mass="21140">MIGRLTGKLDGVHEGGCILDVNGVGYLLSCSTRTLDRLRDAPAAARVLVETHVRQDAIVLFGFATAQERDTFVKLTSIQGVGPKVALDILSAFGPEDLAAAVRAGDRTGLRQSNGVGPRLADRLVTELRDWAGAIQAPSGIAVSSTPAAAGAPAGAEADAVSALVNLGWKRPEAQAAVNRARARLGEGAALEGLIRDSLKELAR</sequence>
<dbReference type="Pfam" id="PF14520">
    <property type="entry name" value="HHH_5"/>
    <property type="match status" value="1"/>
</dbReference>
<dbReference type="AlphaFoldDB" id="A0A4R4DSS5"/>
<keyword evidence="3 6" id="KW-0238">DNA-binding</keyword>
<dbReference type="SUPFAM" id="SSF47781">
    <property type="entry name" value="RuvA domain 2-like"/>
    <property type="match status" value="1"/>
</dbReference>
<dbReference type="Proteomes" id="UP000295023">
    <property type="component" value="Unassembled WGS sequence"/>
</dbReference>
<dbReference type="HAMAP" id="MF_00031">
    <property type="entry name" value="DNA_HJ_migration_RuvA"/>
    <property type="match status" value="1"/>
</dbReference>
<dbReference type="SUPFAM" id="SSF46929">
    <property type="entry name" value="DNA helicase RuvA subunit, C-terminal domain"/>
    <property type="match status" value="1"/>
</dbReference>
<dbReference type="RefSeq" id="WP_132287800.1">
    <property type="nucleotide sequence ID" value="NZ_SKBM01000007.1"/>
</dbReference>
<keyword evidence="4 6" id="KW-0233">DNA recombination</keyword>
<dbReference type="GO" id="GO:0000400">
    <property type="term" value="F:four-way junction DNA binding"/>
    <property type="evidence" value="ECO:0007669"/>
    <property type="project" value="UniProtKB-UniRule"/>
</dbReference>
<dbReference type="InterPro" id="IPR011114">
    <property type="entry name" value="RuvA_C"/>
</dbReference>
<reference evidence="9 10" key="1">
    <citation type="submission" date="2019-03" db="EMBL/GenBank/DDBJ databases">
        <title>Paracraurococcus aquatilis NE82 genome sequence.</title>
        <authorList>
            <person name="Zhao Y."/>
            <person name="Du Z."/>
        </authorList>
    </citation>
    <scope>NUCLEOTIDE SEQUENCE [LARGE SCALE GENOMIC DNA]</scope>
    <source>
        <strain evidence="9 10">NE82</strain>
    </source>
</reference>
<evidence type="ECO:0000259" key="7">
    <source>
        <dbReference type="Pfam" id="PF01330"/>
    </source>
</evidence>
<dbReference type="InterPro" id="IPR000085">
    <property type="entry name" value="RuvA"/>
</dbReference>
<dbReference type="GO" id="GO:0006281">
    <property type="term" value="P:DNA repair"/>
    <property type="evidence" value="ECO:0007669"/>
    <property type="project" value="UniProtKB-UniRule"/>
</dbReference>
<dbReference type="GO" id="GO:0005737">
    <property type="term" value="C:cytoplasm"/>
    <property type="evidence" value="ECO:0007669"/>
    <property type="project" value="UniProtKB-SubCell"/>
</dbReference>
<organism evidence="9 10">
    <name type="scientific">Roseicella aquatilis</name>
    <dbReference type="NCBI Taxonomy" id="2527868"/>
    <lineage>
        <taxon>Bacteria</taxon>
        <taxon>Pseudomonadati</taxon>
        <taxon>Pseudomonadota</taxon>
        <taxon>Alphaproteobacteria</taxon>
        <taxon>Acetobacterales</taxon>
        <taxon>Roseomonadaceae</taxon>
        <taxon>Roseicella</taxon>
    </lineage>
</organism>
<comment type="domain">
    <text evidence="6">Has three domains with a flexible linker between the domains II and III and assumes an 'L' shape. Domain III is highly mobile and contacts RuvB.</text>
</comment>
<dbReference type="Pfam" id="PF07499">
    <property type="entry name" value="RuvA_C"/>
    <property type="match status" value="1"/>
</dbReference>
<dbReference type="GO" id="GO:0009379">
    <property type="term" value="C:Holliday junction helicase complex"/>
    <property type="evidence" value="ECO:0007669"/>
    <property type="project" value="InterPro"/>
</dbReference>
<gene>
    <name evidence="6 9" type="primary">ruvA</name>
    <name evidence="9" type="ORF">EXY23_09900</name>
</gene>
<dbReference type="Gene3D" id="1.10.150.20">
    <property type="entry name" value="5' to 3' exonuclease, C-terminal subdomain"/>
    <property type="match status" value="1"/>
</dbReference>
<dbReference type="InterPro" id="IPR013849">
    <property type="entry name" value="DNA_helicase_Holl-junc_RuvA_I"/>
</dbReference>